<dbReference type="Proteomes" id="UP001059773">
    <property type="component" value="Chromosome"/>
</dbReference>
<name>A0ABY5JWM3_9BACI</name>
<dbReference type="InterPro" id="IPR050266">
    <property type="entry name" value="AB_hydrolase_sf"/>
</dbReference>
<evidence type="ECO:0000313" key="3">
    <source>
        <dbReference type="EMBL" id="UUI04783.1"/>
    </source>
</evidence>
<dbReference type="EMBL" id="CP101914">
    <property type="protein sequence ID" value="UUI04783.1"/>
    <property type="molecule type" value="Genomic_DNA"/>
</dbReference>
<feature type="transmembrane region" description="Helical" evidence="1">
    <location>
        <begin position="12"/>
        <end position="31"/>
    </location>
</feature>
<evidence type="ECO:0000313" key="4">
    <source>
        <dbReference type="Proteomes" id="UP001059773"/>
    </source>
</evidence>
<sequence length="326" mass="37033">MKKTKSKFRLWRILRNIFLAITAAFVSWFLFSNILTVFEQKNYPPIGEFIEVDGENMHVYIKGEGENTIVLLSGLGTAAPALDFEPLSNELAKENKVVVIEGFGYGWSDITKKERTVENIVEEIRTALKKANIRGPYILMPHSNSGIYSMYYANVYPEEVKAVIGVDATLPKALAYFDEAAPVMPEYISYLAATEMIRLAIYISPEDFLPITAEGTYSEENLKMTKAISAWKVYNKNVVAEANEIENNIEKTIDMTFPTNIPVLLFTREDDKEAEGGKNMVAFYKTQIANSSVSKIVTLEGHHYLHWTRFEEISDEVREFIKSFAE</sequence>
<keyword evidence="3" id="KW-0378">Hydrolase</keyword>
<reference evidence="3" key="1">
    <citation type="submission" date="2022-07" db="EMBL/GenBank/DDBJ databases">
        <title>FELIX.</title>
        <authorList>
            <person name="Wan K.H."/>
            <person name="Park S."/>
            <person name="Lawrence Q."/>
            <person name="Eichenberger J.P."/>
            <person name="Booth B.W."/>
            <person name="Piaggio A.J."/>
            <person name="Chandler J.C."/>
            <person name="Franklin A.B."/>
            <person name="Celniker S.E."/>
        </authorList>
    </citation>
    <scope>NUCLEOTIDE SEQUENCE</scope>
    <source>
        <strain evidence="3">QA-1986 374</strain>
    </source>
</reference>
<dbReference type="InterPro" id="IPR029058">
    <property type="entry name" value="AB_hydrolase_fold"/>
</dbReference>
<keyword evidence="1" id="KW-0812">Transmembrane</keyword>
<dbReference type="Pfam" id="PF00561">
    <property type="entry name" value="Abhydrolase_1"/>
    <property type="match status" value="1"/>
</dbReference>
<dbReference type="GO" id="GO:0016787">
    <property type="term" value="F:hydrolase activity"/>
    <property type="evidence" value="ECO:0007669"/>
    <property type="project" value="UniProtKB-KW"/>
</dbReference>
<dbReference type="PANTHER" id="PTHR43798">
    <property type="entry name" value="MONOACYLGLYCEROL LIPASE"/>
    <property type="match status" value="1"/>
</dbReference>
<keyword evidence="1" id="KW-0472">Membrane</keyword>
<gene>
    <name evidence="3" type="ORF">NP439_09165</name>
</gene>
<accession>A0ABY5JWM3</accession>
<dbReference type="InterPro" id="IPR000073">
    <property type="entry name" value="AB_hydrolase_1"/>
</dbReference>
<evidence type="ECO:0000256" key="1">
    <source>
        <dbReference type="SAM" id="Phobius"/>
    </source>
</evidence>
<keyword evidence="1" id="KW-1133">Transmembrane helix</keyword>
<protein>
    <submittedName>
        <fullName evidence="3">Alpha/beta hydrolase</fullName>
    </submittedName>
</protein>
<keyword evidence="4" id="KW-1185">Reference proteome</keyword>
<organism evidence="3 4">
    <name type="scientific">Oceanobacillus jeddahense</name>
    <dbReference type="NCBI Taxonomy" id="1462527"/>
    <lineage>
        <taxon>Bacteria</taxon>
        <taxon>Bacillati</taxon>
        <taxon>Bacillota</taxon>
        <taxon>Bacilli</taxon>
        <taxon>Bacillales</taxon>
        <taxon>Bacillaceae</taxon>
        <taxon>Oceanobacillus</taxon>
    </lineage>
</organism>
<dbReference type="SUPFAM" id="SSF53474">
    <property type="entry name" value="alpha/beta-Hydrolases"/>
    <property type="match status" value="1"/>
</dbReference>
<dbReference type="Gene3D" id="3.40.50.1820">
    <property type="entry name" value="alpha/beta hydrolase"/>
    <property type="match status" value="1"/>
</dbReference>
<proteinExistence type="predicted"/>
<feature type="domain" description="AB hydrolase-1" evidence="2">
    <location>
        <begin position="68"/>
        <end position="172"/>
    </location>
</feature>
<dbReference type="PANTHER" id="PTHR43798:SF33">
    <property type="entry name" value="HYDROLASE, PUTATIVE (AFU_ORTHOLOGUE AFUA_2G14860)-RELATED"/>
    <property type="match status" value="1"/>
</dbReference>
<evidence type="ECO:0000259" key="2">
    <source>
        <dbReference type="Pfam" id="PF00561"/>
    </source>
</evidence>
<dbReference type="RefSeq" id="WP_256709681.1">
    <property type="nucleotide sequence ID" value="NZ_CP101914.1"/>
</dbReference>